<organism evidence="2 3">
    <name type="scientific">Nyssa sinensis</name>
    <dbReference type="NCBI Taxonomy" id="561372"/>
    <lineage>
        <taxon>Eukaryota</taxon>
        <taxon>Viridiplantae</taxon>
        <taxon>Streptophyta</taxon>
        <taxon>Embryophyta</taxon>
        <taxon>Tracheophyta</taxon>
        <taxon>Spermatophyta</taxon>
        <taxon>Magnoliopsida</taxon>
        <taxon>eudicotyledons</taxon>
        <taxon>Gunneridae</taxon>
        <taxon>Pentapetalae</taxon>
        <taxon>asterids</taxon>
        <taxon>Cornales</taxon>
        <taxon>Nyssaceae</taxon>
        <taxon>Nyssa</taxon>
    </lineage>
</organism>
<gene>
    <name evidence="2" type="ORF">F0562_002802</name>
</gene>
<sequence>MVLYDSEDYPKACLSPLRARLISSSSYLALNFLQLNINQKYQRRRVSEREREMEQGNVNLRGGLGGPETGPRSVRPTPAKKMKKKLVKTMMAEFVVRSFASFVKKMKNKRLIHPVDAAPA</sequence>
<name>A0A5J5BU16_9ASTE</name>
<evidence type="ECO:0000313" key="2">
    <source>
        <dbReference type="EMBL" id="KAA8546459.1"/>
    </source>
</evidence>
<protein>
    <submittedName>
        <fullName evidence="2">Uncharacterized protein</fullName>
    </submittedName>
</protein>
<reference evidence="2 3" key="1">
    <citation type="submission" date="2019-09" db="EMBL/GenBank/DDBJ databases">
        <title>A chromosome-level genome assembly of the Chinese tupelo Nyssa sinensis.</title>
        <authorList>
            <person name="Yang X."/>
            <person name="Kang M."/>
            <person name="Yang Y."/>
            <person name="Xiong H."/>
            <person name="Wang M."/>
            <person name="Zhang Z."/>
            <person name="Wang Z."/>
            <person name="Wu H."/>
            <person name="Ma T."/>
            <person name="Liu J."/>
            <person name="Xi Z."/>
        </authorList>
    </citation>
    <scope>NUCLEOTIDE SEQUENCE [LARGE SCALE GENOMIC DNA]</scope>
    <source>
        <strain evidence="2">J267</strain>
        <tissue evidence="2">Leaf</tissue>
    </source>
</reference>
<proteinExistence type="predicted"/>
<dbReference type="AlphaFoldDB" id="A0A5J5BU16"/>
<keyword evidence="3" id="KW-1185">Reference proteome</keyword>
<evidence type="ECO:0000313" key="3">
    <source>
        <dbReference type="Proteomes" id="UP000325577"/>
    </source>
</evidence>
<dbReference type="Proteomes" id="UP000325577">
    <property type="component" value="Linkage Group LG1"/>
</dbReference>
<accession>A0A5J5BU16</accession>
<evidence type="ECO:0000256" key="1">
    <source>
        <dbReference type="SAM" id="MobiDB-lite"/>
    </source>
</evidence>
<feature type="region of interest" description="Disordered" evidence="1">
    <location>
        <begin position="46"/>
        <end position="82"/>
    </location>
</feature>
<dbReference type="EMBL" id="CM018032">
    <property type="protein sequence ID" value="KAA8546459.1"/>
    <property type="molecule type" value="Genomic_DNA"/>
</dbReference>